<evidence type="ECO:0000313" key="3">
    <source>
        <dbReference type="Proteomes" id="UP000258613"/>
    </source>
</evidence>
<dbReference type="KEGG" id="nan:AArc1_3385"/>
<evidence type="ECO:0000313" key="4">
    <source>
        <dbReference type="Proteomes" id="UP000258707"/>
    </source>
</evidence>
<keyword evidence="1" id="KW-0378">Hydrolase</keyword>
<keyword evidence="1" id="KW-0645">Protease</keyword>
<dbReference type="Proteomes" id="UP000258707">
    <property type="component" value="Chromosome"/>
</dbReference>
<evidence type="ECO:0000313" key="1">
    <source>
        <dbReference type="EMBL" id="AXR79678.1"/>
    </source>
</evidence>
<evidence type="ECO:0000313" key="2">
    <source>
        <dbReference type="EMBL" id="AXR83420.1"/>
    </source>
</evidence>
<dbReference type="OrthoDB" id="170782at2157"/>
<protein>
    <submittedName>
        <fullName evidence="1 2">Membrane protease subunit, stomatin/prohibitin</fullName>
    </submittedName>
</protein>
<dbReference type="KEGG" id="nag:AArcMg_3446"/>
<dbReference type="GeneID" id="37643931"/>
<dbReference type="Proteomes" id="UP000258613">
    <property type="component" value="Chromosome"/>
</dbReference>
<dbReference type="GO" id="GO:0006508">
    <property type="term" value="P:proteolysis"/>
    <property type="evidence" value="ECO:0007669"/>
    <property type="project" value="UniProtKB-KW"/>
</dbReference>
<reference evidence="3" key="2">
    <citation type="submission" date="2018-02" db="EMBL/GenBank/DDBJ databases">
        <title>Phenotypic and genomic properties of facultatively anaerobic sulfur-reducing natronoarchaea from hypersaline soda lakes.</title>
        <authorList>
            <person name="Sorokin D.Y."/>
            <person name="Kublanov I.V."/>
            <person name="Roman P."/>
            <person name="Sinninghe Damste J.S."/>
            <person name="Golyshin P.N."/>
            <person name="Rojo D."/>
            <person name="Ciordia S."/>
            <person name="Mena M.D.C."/>
            <person name="Ferrer M."/>
            <person name="Messina E."/>
            <person name="Smedile F."/>
            <person name="La Spada G."/>
            <person name="La Cono V."/>
            <person name="Yakimov M.M."/>
        </authorList>
    </citation>
    <scope>NUCLEOTIDE SEQUENCE [LARGE SCALE GENOMIC DNA]</scope>
    <source>
        <strain evidence="3">AArc-Mg</strain>
    </source>
</reference>
<dbReference type="RefSeq" id="WP_117365584.1">
    <property type="nucleotide sequence ID" value="NZ_CP027033.1"/>
</dbReference>
<organism evidence="1 4">
    <name type="scientific">Natrarchaeobaculum sulfurireducens</name>
    <dbReference type="NCBI Taxonomy" id="2044521"/>
    <lineage>
        <taxon>Archaea</taxon>
        <taxon>Methanobacteriati</taxon>
        <taxon>Methanobacteriota</taxon>
        <taxon>Stenosarchaea group</taxon>
        <taxon>Halobacteria</taxon>
        <taxon>Halobacteriales</taxon>
        <taxon>Natrialbaceae</taxon>
        <taxon>Natrarchaeobaculum</taxon>
    </lineage>
</organism>
<name>A0A346PJI3_9EURY</name>
<reference evidence="4" key="1">
    <citation type="submission" date="2017-10" db="EMBL/GenBank/DDBJ databases">
        <title>Phenotypic and genomic properties of facultatively anaerobic sulfur-reducing natronoarchaea from hypersaline soda lakes.</title>
        <authorList>
            <person name="Sorokin D.Y."/>
            <person name="Kublanov I.V."/>
            <person name="Roman P."/>
            <person name="Sinninghe Damste J.S."/>
            <person name="Golyshin P.N."/>
            <person name="Rojo D."/>
            <person name="Ciordia S."/>
            <person name="Mena Md.C."/>
            <person name="Ferrer M."/>
            <person name="Messina E."/>
            <person name="Smedile F."/>
            <person name="La Spada G."/>
            <person name="La Cono V."/>
            <person name="Yakimov M.M."/>
        </authorList>
    </citation>
    <scope>NUCLEOTIDE SEQUENCE [LARGE SCALE GENOMIC DNA]</scope>
    <source>
        <strain evidence="4">AArc1</strain>
    </source>
</reference>
<dbReference type="AlphaFoldDB" id="A0A346PJI3"/>
<keyword evidence="3" id="KW-1185">Reference proteome</keyword>
<dbReference type="EMBL" id="CP024047">
    <property type="protein sequence ID" value="AXR79678.1"/>
    <property type="molecule type" value="Genomic_DNA"/>
</dbReference>
<sequence length="150" mass="16119">MAVASIVVGGIVLVTVIVARYSSLLVVEEQDPKALLVFGEIEAVLEPRPTFVPPFVSKTYPIDSQTMTIDKGAIASQSHPNPETTSETRRAGERCRFAGVGLETYSSHCTSVHTCSPDGSAISVQLGAVVTIPRPRFSESYRARVRDIAT</sequence>
<reference evidence="1" key="3">
    <citation type="journal article" date="2019" name="Int. J. Syst. Evol. Microbiol.">
        <title>Natronolimnobius sulfurireducens sp. nov. and Halalkaliarchaeum desulfuricum gen. nov., sp. nov., the first sulfur-respiring alkaliphilic haloarchaea from hypersaline alkaline lakes.</title>
        <authorList>
            <person name="Sorokin D.Y."/>
            <person name="Yakimov M."/>
            <person name="Messina E."/>
            <person name="Merkel A.Y."/>
            <person name="Bale N.J."/>
            <person name="Sinninghe Damste J.S."/>
        </authorList>
    </citation>
    <scope>NUCLEOTIDE SEQUENCE</scope>
    <source>
        <strain evidence="2">AArc-Mg</strain>
        <strain evidence="1">AArc1</strain>
    </source>
</reference>
<gene>
    <name evidence="1" type="ORF">AArc1_3385</name>
    <name evidence="2" type="ORF">AArcMg_3446</name>
</gene>
<accession>A0A346PJI3</accession>
<proteinExistence type="predicted"/>
<dbReference type="GO" id="GO:0008233">
    <property type="term" value="F:peptidase activity"/>
    <property type="evidence" value="ECO:0007669"/>
    <property type="project" value="UniProtKB-KW"/>
</dbReference>
<dbReference type="EMBL" id="CP027033">
    <property type="protein sequence ID" value="AXR83420.1"/>
    <property type="molecule type" value="Genomic_DNA"/>
</dbReference>
<accession>A0A346PV75</accession>